<comment type="subcellular location">
    <subcellularLocation>
        <location evidence="1">Mitochondrion outer membrane</location>
        <topology evidence="1">Peripheral membrane protein</topology>
        <orientation evidence="1">Cytoplasmic side</orientation>
    </subcellularLocation>
</comment>
<feature type="repeat" description="WD" evidence="7">
    <location>
        <begin position="508"/>
        <end position="549"/>
    </location>
</feature>
<dbReference type="InterPro" id="IPR027417">
    <property type="entry name" value="P-loop_NTPase"/>
</dbReference>
<organism evidence="9 10">
    <name type="scientific">Penicillium flavigenum</name>
    <dbReference type="NCBI Taxonomy" id="254877"/>
    <lineage>
        <taxon>Eukaryota</taxon>
        <taxon>Fungi</taxon>
        <taxon>Dikarya</taxon>
        <taxon>Ascomycota</taxon>
        <taxon>Pezizomycotina</taxon>
        <taxon>Eurotiomycetes</taxon>
        <taxon>Eurotiomycetidae</taxon>
        <taxon>Eurotiales</taxon>
        <taxon>Aspergillaceae</taxon>
        <taxon>Penicillium</taxon>
    </lineage>
</organism>
<evidence type="ECO:0000259" key="8">
    <source>
        <dbReference type="Pfam" id="PF24883"/>
    </source>
</evidence>
<dbReference type="SUPFAM" id="SSF52540">
    <property type="entry name" value="P-loop containing nucleoside triphosphate hydrolases"/>
    <property type="match status" value="1"/>
</dbReference>
<evidence type="ECO:0000256" key="3">
    <source>
        <dbReference type="ARBA" id="ARBA00022737"/>
    </source>
</evidence>
<dbReference type="Pfam" id="PF24883">
    <property type="entry name" value="NPHP3_N"/>
    <property type="match status" value="1"/>
</dbReference>
<comment type="caution">
    <text evidence="9">The sequence shown here is derived from an EMBL/GenBank/DDBJ whole genome shotgun (WGS) entry which is preliminary data.</text>
</comment>
<dbReference type="PROSITE" id="PS50082">
    <property type="entry name" value="WD_REPEATS_2"/>
    <property type="match status" value="2"/>
</dbReference>
<dbReference type="InterPro" id="IPR036322">
    <property type="entry name" value="WD40_repeat_dom_sf"/>
</dbReference>
<evidence type="ECO:0000256" key="2">
    <source>
        <dbReference type="ARBA" id="ARBA00022574"/>
    </source>
</evidence>
<evidence type="ECO:0000256" key="1">
    <source>
        <dbReference type="ARBA" id="ARBA00004570"/>
    </source>
</evidence>
<evidence type="ECO:0000313" key="10">
    <source>
        <dbReference type="Proteomes" id="UP000191342"/>
    </source>
</evidence>
<dbReference type="PROSITE" id="PS50294">
    <property type="entry name" value="WD_REPEATS_REGION"/>
    <property type="match status" value="2"/>
</dbReference>
<dbReference type="AlphaFoldDB" id="A0A1V6T3X5"/>
<evidence type="ECO:0000256" key="5">
    <source>
        <dbReference type="ARBA" id="ARBA00039789"/>
    </source>
</evidence>
<evidence type="ECO:0000256" key="4">
    <source>
        <dbReference type="ARBA" id="ARBA00038415"/>
    </source>
</evidence>
<dbReference type="PANTHER" id="PTHR22847">
    <property type="entry name" value="WD40 REPEAT PROTEIN"/>
    <property type="match status" value="1"/>
</dbReference>
<comment type="function">
    <text evidence="6">Involved in mitochondrial fission. Acts as an adapter protein required to form mitochondrial fission complexes. Formation of these complexes is required to promote constriction and fission of the mitochondrial compartment at a late step in mitochondrial division.</text>
</comment>
<feature type="repeat" description="WD" evidence="7">
    <location>
        <begin position="466"/>
        <end position="507"/>
    </location>
</feature>
<protein>
    <recommendedName>
        <fullName evidence="5">Mitochondrial division protein 1</fullName>
    </recommendedName>
</protein>
<dbReference type="SMART" id="SM00320">
    <property type="entry name" value="WD40"/>
    <property type="match status" value="2"/>
</dbReference>
<dbReference type="GO" id="GO:0005741">
    <property type="term" value="C:mitochondrial outer membrane"/>
    <property type="evidence" value="ECO:0007669"/>
    <property type="project" value="UniProtKB-SubCell"/>
</dbReference>
<keyword evidence="3" id="KW-0677">Repeat</keyword>
<keyword evidence="10" id="KW-1185">Reference proteome</keyword>
<name>A0A1V6T3X5_9EURO</name>
<dbReference type="PROSITE" id="PS00678">
    <property type="entry name" value="WD_REPEATS_1"/>
    <property type="match status" value="2"/>
</dbReference>
<sequence length="621" mass="69980">MAGTGKSTIARTVAQSLAKRGLLGATFFFKRGEAEGGKAKYSISSIARQLVTAQRRLEPDILKVIKTDPRIASKFLSEQFDKLLYWPLKNLDSGQPTSVVIVIDALDECDRDEDMRVIIRLMSKLQEIKSLYLRVFLTSRPELPVRLGFRDNKSYQNLVLHELPVSVVENDIRLFLKSKLAELRDERSLSPDWPGDEIIEQLVKLAVPLFIFAATACRFIEEGLHPKKRLKKFLEFQARGATQMDKVYLPVLNQLLTDDDDTKEILEEFQDIVGAIILLATPLSLEPLAVLVQKPADEISELLNSLHSVLNIPSDLFTPIRILHLSFRDYLLTARRSFHIDEEETHEKIAAYCLRAMKDGLKSNICNLASYGTQYKDIDPQVINQHLTADLQYSTLYWVHHLKQSKGRISEFEILSFLKKHFLRWLEALALIGCISDVVGIIYTLRLNTWRLPVVRHSWSPNLQTLEGHSSSVNSVAFSPDRRTLASGSEDQTIKLWDTSTGIEQQTLEGHSDSISSVVFSPDARGLASGSEDQTIKFWDTTTGMERQTLEGRSDPISSGLNGPSTKFQISLSNTWVSLGGENLLWLPTEYRAATSHTFNDDTVALGYMNGRVSIIGFQTL</sequence>
<evidence type="ECO:0000313" key="9">
    <source>
        <dbReference type="EMBL" id="OQE20906.1"/>
    </source>
</evidence>
<dbReference type="InterPro" id="IPR015943">
    <property type="entry name" value="WD40/YVTN_repeat-like_dom_sf"/>
</dbReference>
<dbReference type="SUPFAM" id="SSF50978">
    <property type="entry name" value="WD40 repeat-like"/>
    <property type="match status" value="1"/>
</dbReference>
<dbReference type="Pfam" id="PF00400">
    <property type="entry name" value="WD40"/>
    <property type="match status" value="2"/>
</dbReference>
<evidence type="ECO:0000256" key="6">
    <source>
        <dbReference type="ARBA" id="ARBA00043913"/>
    </source>
</evidence>
<dbReference type="Gene3D" id="3.40.50.300">
    <property type="entry name" value="P-loop containing nucleotide triphosphate hydrolases"/>
    <property type="match status" value="1"/>
</dbReference>
<dbReference type="InterPro" id="IPR019775">
    <property type="entry name" value="WD40_repeat_CS"/>
</dbReference>
<dbReference type="EMBL" id="MLQL01000015">
    <property type="protein sequence ID" value="OQE20906.1"/>
    <property type="molecule type" value="Genomic_DNA"/>
</dbReference>
<dbReference type="STRING" id="254877.A0A1V6T3X5"/>
<dbReference type="PANTHER" id="PTHR22847:SF637">
    <property type="entry name" value="WD REPEAT DOMAIN 5B"/>
    <property type="match status" value="1"/>
</dbReference>
<gene>
    <name evidence="9" type="ORF">PENFLA_c015G01918</name>
</gene>
<accession>A0A1V6T3X5</accession>
<dbReference type="Gene3D" id="2.130.10.10">
    <property type="entry name" value="YVTN repeat-like/Quinoprotein amine dehydrogenase"/>
    <property type="match status" value="1"/>
</dbReference>
<dbReference type="Proteomes" id="UP000191342">
    <property type="component" value="Unassembled WGS sequence"/>
</dbReference>
<evidence type="ECO:0000256" key="7">
    <source>
        <dbReference type="PROSITE-ProRule" id="PRU00221"/>
    </source>
</evidence>
<dbReference type="GO" id="GO:1990234">
    <property type="term" value="C:transferase complex"/>
    <property type="evidence" value="ECO:0007669"/>
    <property type="project" value="UniProtKB-ARBA"/>
</dbReference>
<dbReference type="InterPro" id="IPR056884">
    <property type="entry name" value="NPHP3-like_N"/>
</dbReference>
<comment type="similarity">
    <text evidence="4">Belongs to the WD repeat MDV1/CAF4 family.</text>
</comment>
<feature type="domain" description="Nephrocystin 3-like N-terminal" evidence="8">
    <location>
        <begin position="2"/>
        <end position="140"/>
    </location>
</feature>
<dbReference type="GO" id="GO:0005634">
    <property type="term" value="C:nucleus"/>
    <property type="evidence" value="ECO:0007669"/>
    <property type="project" value="TreeGrafter"/>
</dbReference>
<dbReference type="OrthoDB" id="674604at2759"/>
<dbReference type="InterPro" id="IPR001680">
    <property type="entry name" value="WD40_rpt"/>
</dbReference>
<reference evidence="10" key="1">
    <citation type="journal article" date="2017" name="Nat. Microbiol.">
        <title>Global analysis of biosynthetic gene clusters reveals vast potential of secondary metabolite production in Penicillium species.</title>
        <authorList>
            <person name="Nielsen J.C."/>
            <person name="Grijseels S."/>
            <person name="Prigent S."/>
            <person name="Ji B."/>
            <person name="Dainat J."/>
            <person name="Nielsen K.F."/>
            <person name="Frisvad J.C."/>
            <person name="Workman M."/>
            <person name="Nielsen J."/>
        </authorList>
    </citation>
    <scope>NUCLEOTIDE SEQUENCE [LARGE SCALE GENOMIC DNA]</scope>
    <source>
        <strain evidence="10">IBT 14082</strain>
    </source>
</reference>
<proteinExistence type="inferred from homology"/>
<keyword evidence="2 7" id="KW-0853">WD repeat</keyword>